<sequence length="166" mass="18703">MSQYKQEIKQGQRCFWYMSSNGNNCFEVPRGSQRFTVDLNQMTCSCRYWQLSGILCAHVVSAVHQHTNQLHGYVASCYSVEAFKRTYAHCLQPVEGPQGWPESDEPKPLAPGYVKMPGKPWKERKREGTEKPKATKVSRVGTVIRCRKCKCTGHNKTTCPGNAASG</sequence>
<keyword evidence="3" id="KW-0862">Zinc</keyword>
<evidence type="ECO:0000256" key="3">
    <source>
        <dbReference type="ARBA" id="ARBA00022833"/>
    </source>
</evidence>
<proteinExistence type="predicted"/>
<dbReference type="Pfam" id="PF04434">
    <property type="entry name" value="SWIM"/>
    <property type="match status" value="1"/>
</dbReference>
<evidence type="ECO:0000256" key="1">
    <source>
        <dbReference type="ARBA" id="ARBA00022723"/>
    </source>
</evidence>
<keyword evidence="2 4" id="KW-0863">Zinc-finger</keyword>
<organism evidence="7 8">
    <name type="scientific">Aegilops tauschii subsp. strangulata</name>
    <name type="common">Goatgrass</name>
    <dbReference type="NCBI Taxonomy" id="200361"/>
    <lineage>
        <taxon>Eukaryota</taxon>
        <taxon>Viridiplantae</taxon>
        <taxon>Streptophyta</taxon>
        <taxon>Embryophyta</taxon>
        <taxon>Tracheophyta</taxon>
        <taxon>Spermatophyta</taxon>
        <taxon>Magnoliopsida</taxon>
        <taxon>Liliopsida</taxon>
        <taxon>Poales</taxon>
        <taxon>Poaceae</taxon>
        <taxon>BOP clade</taxon>
        <taxon>Pooideae</taxon>
        <taxon>Triticodae</taxon>
        <taxon>Triticeae</taxon>
        <taxon>Triticinae</taxon>
        <taxon>Aegilops</taxon>
    </lineage>
</organism>
<dbReference type="Gramene" id="AET2Gv20082400.1">
    <property type="protein sequence ID" value="AET2Gv20082400.1"/>
    <property type="gene ID" value="AET2Gv20082400"/>
</dbReference>
<reference evidence="7" key="5">
    <citation type="journal article" date="2021" name="G3 (Bethesda)">
        <title>Aegilops tauschii genome assembly Aet v5.0 features greater sequence contiguity and improved annotation.</title>
        <authorList>
            <person name="Wang L."/>
            <person name="Zhu T."/>
            <person name="Rodriguez J.C."/>
            <person name="Deal K.R."/>
            <person name="Dubcovsky J."/>
            <person name="McGuire P.E."/>
            <person name="Lux T."/>
            <person name="Spannagl M."/>
            <person name="Mayer K.F.X."/>
            <person name="Baldrich P."/>
            <person name="Meyers B.C."/>
            <person name="Huo N."/>
            <person name="Gu Y.Q."/>
            <person name="Zhou H."/>
            <person name="Devos K.M."/>
            <person name="Bennetzen J.L."/>
            <person name="Unver T."/>
            <person name="Budak H."/>
            <person name="Gulick P.J."/>
            <person name="Galiba G."/>
            <person name="Kalapos B."/>
            <person name="Nelson D.R."/>
            <person name="Li P."/>
            <person name="You F.M."/>
            <person name="Luo M.C."/>
            <person name="Dvorak J."/>
        </authorList>
    </citation>
    <scope>NUCLEOTIDE SEQUENCE [LARGE SCALE GENOMIC DNA]</scope>
    <source>
        <strain evidence="7">cv. AL8/78</strain>
    </source>
</reference>
<dbReference type="PANTHER" id="PTHR31973:SF189">
    <property type="entry name" value="TRANSPOSASE, MUDR, PLANT, MULE TRANSPOSASE DOMAIN PROTEIN-RELATED"/>
    <property type="match status" value="1"/>
</dbReference>
<evidence type="ECO:0000256" key="5">
    <source>
        <dbReference type="SAM" id="MobiDB-lite"/>
    </source>
</evidence>
<evidence type="ECO:0000313" key="8">
    <source>
        <dbReference type="Proteomes" id="UP000015105"/>
    </source>
</evidence>
<reference evidence="8" key="2">
    <citation type="journal article" date="2017" name="Nat. Plants">
        <title>The Aegilops tauschii genome reveals multiple impacts of transposons.</title>
        <authorList>
            <person name="Zhao G."/>
            <person name="Zou C."/>
            <person name="Li K."/>
            <person name="Wang K."/>
            <person name="Li T."/>
            <person name="Gao L."/>
            <person name="Zhang X."/>
            <person name="Wang H."/>
            <person name="Yang Z."/>
            <person name="Liu X."/>
            <person name="Jiang W."/>
            <person name="Mao L."/>
            <person name="Kong X."/>
            <person name="Jiao Y."/>
            <person name="Jia J."/>
        </authorList>
    </citation>
    <scope>NUCLEOTIDE SEQUENCE [LARGE SCALE GENOMIC DNA]</scope>
    <source>
        <strain evidence="8">cv. AL8/78</strain>
    </source>
</reference>
<dbReference type="Proteomes" id="UP000015105">
    <property type="component" value="Chromosome 2D"/>
</dbReference>
<feature type="compositionally biased region" description="Basic and acidic residues" evidence="5">
    <location>
        <begin position="120"/>
        <end position="133"/>
    </location>
</feature>
<dbReference type="SMART" id="SM00575">
    <property type="entry name" value="ZnF_PMZ"/>
    <property type="match status" value="1"/>
</dbReference>
<dbReference type="PROSITE" id="PS50966">
    <property type="entry name" value="ZF_SWIM"/>
    <property type="match status" value="1"/>
</dbReference>
<evidence type="ECO:0000256" key="2">
    <source>
        <dbReference type="ARBA" id="ARBA00022771"/>
    </source>
</evidence>
<feature type="region of interest" description="Disordered" evidence="5">
    <location>
        <begin position="97"/>
        <end position="136"/>
    </location>
</feature>
<feature type="domain" description="SWIM-type" evidence="6">
    <location>
        <begin position="35"/>
        <end position="67"/>
    </location>
</feature>
<dbReference type="PANTHER" id="PTHR31973">
    <property type="entry name" value="POLYPROTEIN, PUTATIVE-RELATED"/>
    <property type="match status" value="1"/>
</dbReference>
<protein>
    <recommendedName>
        <fullName evidence="6">SWIM-type domain-containing protein</fullName>
    </recommendedName>
</protein>
<keyword evidence="1" id="KW-0479">Metal-binding</keyword>
<dbReference type="GO" id="GO:0008270">
    <property type="term" value="F:zinc ion binding"/>
    <property type="evidence" value="ECO:0007669"/>
    <property type="project" value="UniProtKB-KW"/>
</dbReference>
<reference evidence="8" key="1">
    <citation type="journal article" date="2014" name="Science">
        <title>Ancient hybridizations among the ancestral genomes of bread wheat.</title>
        <authorList>
            <consortium name="International Wheat Genome Sequencing Consortium,"/>
            <person name="Marcussen T."/>
            <person name="Sandve S.R."/>
            <person name="Heier L."/>
            <person name="Spannagl M."/>
            <person name="Pfeifer M."/>
            <person name="Jakobsen K.S."/>
            <person name="Wulff B.B."/>
            <person name="Steuernagel B."/>
            <person name="Mayer K.F."/>
            <person name="Olsen O.A."/>
        </authorList>
    </citation>
    <scope>NUCLEOTIDE SEQUENCE [LARGE SCALE GENOMIC DNA]</scope>
    <source>
        <strain evidence="8">cv. AL8/78</strain>
    </source>
</reference>
<evidence type="ECO:0000313" key="7">
    <source>
        <dbReference type="EnsemblPlants" id="AET2Gv20082400.1"/>
    </source>
</evidence>
<reference evidence="7" key="4">
    <citation type="submission" date="2019-03" db="UniProtKB">
        <authorList>
            <consortium name="EnsemblPlants"/>
        </authorList>
    </citation>
    <scope>IDENTIFICATION</scope>
</reference>
<accession>A0A453ADI2</accession>
<dbReference type="InterPro" id="IPR007527">
    <property type="entry name" value="Znf_SWIM"/>
</dbReference>
<evidence type="ECO:0000259" key="6">
    <source>
        <dbReference type="PROSITE" id="PS50966"/>
    </source>
</evidence>
<dbReference type="AlphaFoldDB" id="A0A453ADI2"/>
<dbReference type="EnsemblPlants" id="AET2Gv20082400.1">
    <property type="protein sequence ID" value="AET2Gv20082400.1"/>
    <property type="gene ID" value="AET2Gv20082400"/>
</dbReference>
<evidence type="ECO:0000256" key="4">
    <source>
        <dbReference type="PROSITE-ProRule" id="PRU00325"/>
    </source>
</evidence>
<name>A0A453ADI2_AEGTS</name>
<dbReference type="InterPro" id="IPR006564">
    <property type="entry name" value="Znf_PMZ"/>
</dbReference>
<reference evidence="7" key="3">
    <citation type="journal article" date="2017" name="Nature">
        <title>Genome sequence of the progenitor of the wheat D genome Aegilops tauschii.</title>
        <authorList>
            <person name="Luo M.C."/>
            <person name="Gu Y.Q."/>
            <person name="Puiu D."/>
            <person name="Wang H."/>
            <person name="Twardziok S.O."/>
            <person name="Deal K.R."/>
            <person name="Huo N."/>
            <person name="Zhu T."/>
            <person name="Wang L."/>
            <person name="Wang Y."/>
            <person name="McGuire P.E."/>
            <person name="Liu S."/>
            <person name="Long H."/>
            <person name="Ramasamy R.K."/>
            <person name="Rodriguez J.C."/>
            <person name="Van S.L."/>
            <person name="Yuan L."/>
            <person name="Wang Z."/>
            <person name="Xia Z."/>
            <person name="Xiao L."/>
            <person name="Anderson O.D."/>
            <person name="Ouyang S."/>
            <person name="Liang Y."/>
            <person name="Zimin A.V."/>
            <person name="Pertea G."/>
            <person name="Qi P."/>
            <person name="Bennetzen J.L."/>
            <person name="Dai X."/>
            <person name="Dawson M.W."/>
            <person name="Muller H.G."/>
            <person name="Kugler K."/>
            <person name="Rivarola-Duarte L."/>
            <person name="Spannagl M."/>
            <person name="Mayer K.F.X."/>
            <person name="Lu F.H."/>
            <person name="Bevan M.W."/>
            <person name="Leroy P."/>
            <person name="Li P."/>
            <person name="You F.M."/>
            <person name="Sun Q."/>
            <person name="Liu Z."/>
            <person name="Lyons E."/>
            <person name="Wicker T."/>
            <person name="Salzberg S.L."/>
            <person name="Devos K.M."/>
            <person name="Dvorak J."/>
        </authorList>
    </citation>
    <scope>NUCLEOTIDE SEQUENCE [LARGE SCALE GENOMIC DNA]</scope>
    <source>
        <strain evidence="7">cv. AL8/78</strain>
    </source>
</reference>
<keyword evidence="8" id="KW-1185">Reference proteome</keyword>
<dbReference type="STRING" id="200361.A0A453ADI2"/>